<name>A0A0H2X071_CHLTA</name>
<evidence type="ECO:0000313" key="2">
    <source>
        <dbReference type="Proteomes" id="UP000002532"/>
    </source>
</evidence>
<dbReference type="HOGENOM" id="CLU_147231_0_0_0"/>
<keyword evidence="2" id="KW-1185">Reference proteome</keyword>
<sequence length="116" mass="13764">MSMASKKQTSWFRYMEECVIRSWWLILCLLGGGFVYDRAISQLCTQELRLQQRMFHLKSHLKEALEKQQELSTHLASWDDPKVIELALIHKLGLVPKGYEKICFQNSQKTKRNHRK</sequence>
<dbReference type="EMBL" id="CP000051">
    <property type="protein sequence ID" value="AAX50288.1"/>
    <property type="molecule type" value="Genomic_DNA"/>
</dbReference>
<dbReference type="KEGG" id="cta:CTA_0041"/>
<proteinExistence type="predicted"/>
<evidence type="ECO:0000313" key="1">
    <source>
        <dbReference type="EMBL" id="AAX50288.1"/>
    </source>
</evidence>
<dbReference type="AlphaFoldDB" id="A0A0H2X071"/>
<accession>A0A0H2X071</accession>
<dbReference type="Proteomes" id="UP000002532">
    <property type="component" value="Chromosome"/>
</dbReference>
<protein>
    <submittedName>
        <fullName evidence="1">Hypothetical membrane associated protein</fullName>
    </submittedName>
</protein>
<reference evidence="1 2" key="1">
    <citation type="journal article" date="2005" name="Infect. Immun.">
        <title>Comparative genomic analysis of Chlamydia trachomatis oculotropic and genitotropic strains.</title>
        <authorList>
            <person name="Carlson J.H."/>
            <person name="Porcella S.F."/>
            <person name="McClarty G."/>
            <person name="Caldwell H.D."/>
        </authorList>
    </citation>
    <scope>NUCLEOTIDE SEQUENCE [LARGE SCALE GENOMIC DNA]</scope>
    <source>
        <strain evidence="2">ATCC VR-571B / DSM 19440 / HAR-13</strain>
    </source>
</reference>
<gene>
    <name evidence="1" type="ordered locus">CTA_0041</name>
</gene>
<organism evidence="1 2">
    <name type="scientific">Chlamydia trachomatis serovar A (strain ATCC VR-571B / DSM 19440 / HAR-13)</name>
    <dbReference type="NCBI Taxonomy" id="315277"/>
    <lineage>
        <taxon>Bacteria</taxon>
        <taxon>Pseudomonadati</taxon>
        <taxon>Chlamydiota</taxon>
        <taxon>Chlamydiia</taxon>
        <taxon>Chlamydiales</taxon>
        <taxon>Chlamydiaceae</taxon>
        <taxon>Chlamydia/Chlamydophila group</taxon>
        <taxon>Chlamydia</taxon>
    </lineage>
</organism>
<dbReference type="RefSeq" id="WP_010724997.1">
    <property type="nucleotide sequence ID" value="NC_007429.1"/>
</dbReference>